<dbReference type="SMART" id="SM01208">
    <property type="entry name" value="G5"/>
    <property type="match status" value="1"/>
</dbReference>
<dbReference type="Gene3D" id="3.10.350.10">
    <property type="entry name" value="LysM domain"/>
    <property type="match status" value="1"/>
</dbReference>
<dbReference type="CDD" id="cd12797">
    <property type="entry name" value="M23_peptidase"/>
    <property type="match status" value="1"/>
</dbReference>
<dbReference type="SMART" id="SM00257">
    <property type="entry name" value="LysM"/>
    <property type="match status" value="1"/>
</dbReference>
<dbReference type="InterPro" id="IPR016047">
    <property type="entry name" value="M23ase_b-sheet_dom"/>
</dbReference>
<dbReference type="Pfam" id="PF07501">
    <property type="entry name" value="G5"/>
    <property type="match status" value="1"/>
</dbReference>
<keyword evidence="3" id="KW-0472">Membrane</keyword>
<dbReference type="PROSITE" id="PS51109">
    <property type="entry name" value="G5"/>
    <property type="match status" value="1"/>
</dbReference>
<dbReference type="Gene3D" id="2.70.70.10">
    <property type="entry name" value="Glucose Permease (Domain IIA)"/>
    <property type="match status" value="1"/>
</dbReference>
<comment type="caution">
    <text evidence="6">The sequence shown here is derived from an EMBL/GenBank/DDBJ whole genome shotgun (WGS) entry which is preliminary data.</text>
</comment>
<keyword evidence="3" id="KW-0812">Transmembrane</keyword>
<organism evidence="6 7">
    <name type="scientific">Paenibacillus helianthi</name>
    <dbReference type="NCBI Taxonomy" id="1349432"/>
    <lineage>
        <taxon>Bacteria</taxon>
        <taxon>Bacillati</taxon>
        <taxon>Bacillota</taxon>
        <taxon>Bacilli</taxon>
        <taxon>Bacillales</taxon>
        <taxon>Paenibacillaceae</taxon>
        <taxon>Paenibacillus</taxon>
    </lineage>
</organism>
<gene>
    <name evidence="6" type="ORF">A3844_18430</name>
</gene>
<dbReference type="PROSITE" id="PS51782">
    <property type="entry name" value="LYSM"/>
    <property type="match status" value="1"/>
</dbReference>
<dbReference type="Pfam" id="PF01551">
    <property type="entry name" value="Peptidase_M23"/>
    <property type="match status" value="1"/>
</dbReference>
<evidence type="ECO:0000256" key="1">
    <source>
        <dbReference type="ARBA" id="ARBA00022729"/>
    </source>
</evidence>
<feature type="domain" description="G5" evidence="4">
    <location>
        <begin position="309"/>
        <end position="389"/>
    </location>
</feature>
<dbReference type="SUPFAM" id="SSF54106">
    <property type="entry name" value="LysM domain"/>
    <property type="match status" value="1"/>
</dbReference>
<evidence type="ECO:0008006" key="8">
    <source>
        <dbReference type="Google" id="ProtNLM"/>
    </source>
</evidence>
<dbReference type="RefSeq" id="WP_083606924.1">
    <property type="nucleotide sequence ID" value="NZ_LVWI01000049.1"/>
</dbReference>
<dbReference type="EMBL" id="LVWI01000049">
    <property type="protein sequence ID" value="OKP84924.1"/>
    <property type="molecule type" value="Genomic_DNA"/>
</dbReference>
<keyword evidence="3" id="KW-1133">Transmembrane helix</keyword>
<feature type="domain" description="LysM" evidence="5">
    <location>
        <begin position="258"/>
        <end position="302"/>
    </location>
</feature>
<sequence>MKGFKFMRQAGKLRNDDGYSAELGAASQQGSDADSDNVFHQETKPRRLRRSWIAASAGLVLLGAFLVGAEKRYVTANTVTYYKVLVKGEEIGKISQKADLEQLFEQKSQEYQVKYPESVMVLQTDGISTEAEKAFKPEVDSRATLDKLDGMLKAYAVGVQLTVDGEVLGIVKDQATAAAVLKGVKEHYMPQTEASTGAQLKKTAASSSAKGATSAKDTVESADIREQVSIVPVKADPNKVLSVDEAVSALTEGKEEPLTYTVQEGDTISGIAKLYDTTQAEIFKNNPTVKELTLQIGDTLQLTVPQPALTVVTVEQVGEQVVTEPDVVVRKSDLLPAGKSKVVRPGQTGLKTMQYRLTKENGLVVKEEWLGQTVVHASLPEVVYRGTKVVGEGTYKETKSAGEGTGMFAWPVMGASISSSYGERWGRVHKGVDLVSGNRTIKAADAGTVSFAGVQNGYGNVVIVDHHNGYITYYGHLSRISVSLGQRLEQGTQIGVMGSTGRSTGTHLHFEIRKNGIAINPMKYLQ</sequence>
<dbReference type="CDD" id="cd00118">
    <property type="entry name" value="LysM"/>
    <property type="match status" value="1"/>
</dbReference>
<dbReference type="InterPro" id="IPR018392">
    <property type="entry name" value="LysM"/>
</dbReference>
<dbReference type="InterPro" id="IPR050570">
    <property type="entry name" value="Cell_wall_metabolism_enzyme"/>
</dbReference>
<evidence type="ECO:0000313" key="6">
    <source>
        <dbReference type="EMBL" id="OKP84924.1"/>
    </source>
</evidence>
<dbReference type="InterPro" id="IPR036779">
    <property type="entry name" value="LysM_dom_sf"/>
</dbReference>
<proteinExistence type="predicted"/>
<dbReference type="PANTHER" id="PTHR21666">
    <property type="entry name" value="PEPTIDASE-RELATED"/>
    <property type="match status" value="1"/>
</dbReference>
<evidence type="ECO:0000256" key="2">
    <source>
        <dbReference type="SAM" id="MobiDB-lite"/>
    </source>
</evidence>
<feature type="compositionally biased region" description="Low complexity" evidence="2">
    <location>
        <begin position="201"/>
        <end position="216"/>
    </location>
</feature>
<feature type="region of interest" description="Disordered" evidence="2">
    <location>
        <begin position="193"/>
        <end position="218"/>
    </location>
</feature>
<name>A0ABX3ELC6_9BACL</name>
<dbReference type="Gene3D" id="2.20.230.10">
    <property type="entry name" value="Resuscitation-promoting factor rpfb"/>
    <property type="match status" value="1"/>
</dbReference>
<dbReference type="Proteomes" id="UP000186058">
    <property type="component" value="Unassembled WGS sequence"/>
</dbReference>
<dbReference type="SUPFAM" id="SSF51261">
    <property type="entry name" value="Duplicated hybrid motif"/>
    <property type="match status" value="1"/>
</dbReference>
<dbReference type="PANTHER" id="PTHR21666:SF289">
    <property type="entry name" value="L-ALA--D-GLU ENDOPEPTIDASE"/>
    <property type="match status" value="1"/>
</dbReference>
<evidence type="ECO:0000259" key="4">
    <source>
        <dbReference type="PROSITE" id="PS51109"/>
    </source>
</evidence>
<feature type="transmembrane region" description="Helical" evidence="3">
    <location>
        <begin position="51"/>
        <end position="69"/>
    </location>
</feature>
<dbReference type="Pfam" id="PF01476">
    <property type="entry name" value="LysM"/>
    <property type="match status" value="1"/>
</dbReference>
<dbReference type="InterPro" id="IPR011055">
    <property type="entry name" value="Dup_hybrid_motif"/>
</dbReference>
<reference evidence="6 7" key="1">
    <citation type="submission" date="2016-03" db="EMBL/GenBank/DDBJ databases">
        <authorList>
            <person name="Sant'Anna F.H."/>
            <person name="Ambrosini A."/>
            <person name="Souza R."/>
            <person name="Bach E."/>
            <person name="Fernandes G."/>
            <person name="Balsanelli E."/>
            <person name="Baura V.A."/>
            <person name="Souza E.M."/>
            <person name="Passaglia L."/>
        </authorList>
    </citation>
    <scope>NUCLEOTIDE SEQUENCE [LARGE SCALE GENOMIC DNA]</scope>
    <source>
        <strain evidence="6 7">P26E</strain>
    </source>
</reference>
<protein>
    <recommendedName>
        <fullName evidence="8">Peptidase M23</fullName>
    </recommendedName>
</protein>
<dbReference type="InterPro" id="IPR011098">
    <property type="entry name" value="G5_dom"/>
</dbReference>
<keyword evidence="1" id="KW-0732">Signal</keyword>
<evidence type="ECO:0000256" key="3">
    <source>
        <dbReference type="SAM" id="Phobius"/>
    </source>
</evidence>
<keyword evidence="7" id="KW-1185">Reference proteome</keyword>
<accession>A0ABX3ELC6</accession>
<evidence type="ECO:0000313" key="7">
    <source>
        <dbReference type="Proteomes" id="UP000186058"/>
    </source>
</evidence>
<evidence type="ECO:0000259" key="5">
    <source>
        <dbReference type="PROSITE" id="PS51782"/>
    </source>
</evidence>